<keyword evidence="1" id="KW-1133">Transmembrane helix</keyword>
<feature type="transmembrane region" description="Helical" evidence="1">
    <location>
        <begin position="49"/>
        <end position="70"/>
    </location>
</feature>
<name>A0A5G2QLQ4_PIG</name>
<dbReference type="AlphaFoldDB" id="A0A5G2QLQ4"/>
<reference evidence="2" key="4">
    <citation type="submission" date="2025-09" db="UniProtKB">
        <authorList>
            <consortium name="Ensembl"/>
        </authorList>
    </citation>
    <scope>IDENTIFICATION</scope>
</reference>
<keyword evidence="1" id="KW-0812">Transmembrane</keyword>
<keyword evidence="3" id="KW-1185">Reference proteome</keyword>
<dbReference type="Ensembl" id="ENSSSCT00000073132.1">
    <property type="protein sequence ID" value="ENSSSCP00000063010.1"/>
    <property type="gene ID" value="ENSSSCG00000045942.1"/>
</dbReference>
<dbReference type="InParanoid" id="A0A5G2QLQ4"/>
<keyword evidence="1" id="KW-0472">Membrane</keyword>
<dbReference type="GeneTree" id="ENSGT01150000288821"/>
<accession>A0A5G2QLQ4</accession>
<sequence>MAILTGVRWYLTVVLICISVISDVEHLFLCLLAICMYSLDRYLFRSSAYFSIGLFVILLSCMSCLCILEIKPMSFASFAIFFSHCVGCLCFLCCAKACTFD</sequence>
<proteinExistence type="predicted"/>
<reference evidence="2" key="2">
    <citation type="journal article" date="2020" name="Gigascience">
        <title>An improved pig reference genome sequence to enable pig genetics and genomics research.</title>
        <authorList>
            <person name="Warr A."/>
            <person name="Affara N."/>
            <person name="Aken B."/>
            <person name="Beiki H."/>
            <person name="Bickhart D.M."/>
            <person name="Billis K."/>
            <person name="Chow W."/>
            <person name="Eory L."/>
            <person name="Finlayson H.A."/>
            <person name="Flicek P."/>
            <person name="Giron C.G."/>
            <person name="Griffin D.K."/>
            <person name="Hall R."/>
            <person name="Hannum G."/>
            <person name="Hourlier T."/>
            <person name="Howe K."/>
            <person name="Hume D.A."/>
            <person name="Izuogu O."/>
            <person name="Kim K."/>
            <person name="Koren S."/>
            <person name="Liu H."/>
            <person name="Manchanda N."/>
            <person name="Martin F.J."/>
            <person name="Nonneman D.J."/>
            <person name="O'Connor R.E."/>
            <person name="Phillippy A.M."/>
            <person name="Rohrer G.A."/>
            <person name="Rosen B.D."/>
            <person name="Rund L.A."/>
            <person name="Sargent C.A."/>
            <person name="Schook L.B."/>
            <person name="Schroeder S.G."/>
            <person name="Schwartz A.S."/>
            <person name="Skinner B.M."/>
            <person name="Talbot R."/>
            <person name="Tseng E."/>
            <person name="Tuggle C.K."/>
            <person name="Watson M."/>
            <person name="Smith T.P.L."/>
            <person name="Archibald A.L."/>
        </authorList>
    </citation>
    <scope>NUCLEOTIDE SEQUENCE [LARGE SCALE GENOMIC DNA]</scope>
    <source>
        <strain evidence="2">Duroc</strain>
    </source>
</reference>
<protein>
    <submittedName>
        <fullName evidence="2">Uncharacterized protein</fullName>
    </submittedName>
</protein>
<reference evidence="3" key="1">
    <citation type="submission" date="2009-11" db="EMBL/GenBank/DDBJ databases">
        <authorList>
            <consortium name="Porcine genome sequencing project"/>
        </authorList>
    </citation>
    <scope>NUCLEOTIDE SEQUENCE [LARGE SCALE GENOMIC DNA]</scope>
    <source>
        <strain evidence="3">Duroc</strain>
    </source>
</reference>
<dbReference type="Bgee" id="ENSSSCG00000045942">
    <property type="expression patterns" value="Expressed in caecum and 11 other cell types or tissues"/>
</dbReference>
<feature type="transmembrane region" description="Helical" evidence="1">
    <location>
        <begin position="76"/>
        <end position="95"/>
    </location>
</feature>
<feature type="transmembrane region" description="Helical" evidence="1">
    <location>
        <begin position="12"/>
        <end position="37"/>
    </location>
</feature>
<evidence type="ECO:0000256" key="1">
    <source>
        <dbReference type="SAM" id="Phobius"/>
    </source>
</evidence>
<evidence type="ECO:0000313" key="3">
    <source>
        <dbReference type="Proteomes" id="UP000008227"/>
    </source>
</evidence>
<evidence type="ECO:0000313" key="2">
    <source>
        <dbReference type="Ensembl" id="ENSSSCP00000063010.1"/>
    </source>
</evidence>
<reference evidence="2" key="3">
    <citation type="submission" date="2025-08" db="UniProtKB">
        <authorList>
            <consortium name="Ensembl"/>
        </authorList>
    </citation>
    <scope>IDENTIFICATION</scope>
</reference>
<dbReference type="Proteomes" id="UP000008227">
    <property type="component" value="Chromosome 1"/>
</dbReference>
<organism evidence="2 3">
    <name type="scientific">Sus scrofa</name>
    <name type="common">Pig</name>
    <dbReference type="NCBI Taxonomy" id="9823"/>
    <lineage>
        <taxon>Eukaryota</taxon>
        <taxon>Metazoa</taxon>
        <taxon>Chordata</taxon>
        <taxon>Craniata</taxon>
        <taxon>Vertebrata</taxon>
        <taxon>Euteleostomi</taxon>
        <taxon>Mammalia</taxon>
        <taxon>Eutheria</taxon>
        <taxon>Laurasiatheria</taxon>
        <taxon>Artiodactyla</taxon>
        <taxon>Suina</taxon>
        <taxon>Suidae</taxon>
        <taxon>Sus</taxon>
    </lineage>
</organism>